<keyword evidence="2" id="KW-1185">Reference proteome</keyword>
<dbReference type="RefSeq" id="WP_272099651.1">
    <property type="nucleotide sequence ID" value="NZ_JAQNDK010000003.1"/>
</dbReference>
<gene>
    <name evidence="1" type="ORF">POL72_30410</name>
</gene>
<name>A0ABT5CAA6_9BACT</name>
<sequence>MTTPVKPLMAAVAASEHSGHFQDGVYRPSLSSPAEAPALRVTRSGVVERPARTTARTHSGVRLSEVSELPSLLDHVPAVIALERQPVLRNLLITQCYYEISAELVKLLGGRNAHWCTFATWASKTAGRFIRNEEVPAVLRELILSDEDEREVISQRAGIATGRGKGEPERAPLVSGVNLLTPWWGHGLDLMEIPERILRELSSDIALGNLKVFEELGPLFVRMIQLYRECPRPGDAQLAALLDGLQTGESREGGQGLLRSAVVRYHEAMLTEDKDRKAELILLANALVGLHEQVRLQPYIARALNAPVRCVRDSVGVPGRLLPEALRSVIREQAEKVQALWRLLATKEMMTMRLPDELLDLGHDLPAPPGLPLHCAELATIEDRELRELLSEYGAHDQTTHGCGAEDWASLPERMGYILELFRSRQSCSRLLERPFSREQHAEIVAWRVPMPSHGAL</sequence>
<accession>A0ABT5CAA6</accession>
<evidence type="ECO:0000313" key="1">
    <source>
        <dbReference type="EMBL" id="MDC0682087.1"/>
    </source>
</evidence>
<proteinExistence type="predicted"/>
<protein>
    <recommendedName>
        <fullName evidence="3">Ras-GEF domain-containing protein</fullName>
    </recommendedName>
</protein>
<evidence type="ECO:0008006" key="3">
    <source>
        <dbReference type="Google" id="ProtNLM"/>
    </source>
</evidence>
<reference evidence="1 2" key="1">
    <citation type="submission" date="2023-01" db="EMBL/GenBank/DDBJ databases">
        <title>Minimal conservation of predation-associated metabolite biosynthetic gene clusters underscores biosynthetic potential of Myxococcota including descriptions for ten novel species: Archangium lansinium sp. nov., Myxococcus landrumus sp. nov., Nannocystis bai.</title>
        <authorList>
            <person name="Ahearne A."/>
            <person name="Stevens C."/>
            <person name="Dowd S."/>
        </authorList>
    </citation>
    <scope>NUCLEOTIDE SEQUENCE [LARGE SCALE GENOMIC DNA]</scope>
    <source>
        <strain evidence="1 2">WIWO2</strain>
    </source>
</reference>
<dbReference type="EMBL" id="JAQNDK010000003">
    <property type="protein sequence ID" value="MDC0682087.1"/>
    <property type="molecule type" value="Genomic_DNA"/>
</dbReference>
<dbReference type="Proteomes" id="UP001217485">
    <property type="component" value="Unassembled WGS sequence"/>
</dbReference>
<evidence type="ECO:0000313" key="2">
    <source>
        <dbReference type="Proteomes" id="UP001217485"/>
    </source>
</evidence>
<comment type="caution">
    <text evidence="1">The sequence shown here is derived from an EMBL/GenBank/DDBJ whole genome shotgun (WGS) entry which is preliminary data.</text>
</comment>
<organism evidence="1 2">
    <name type="scientific">Sorangium atrum</name>
    <dbReference type="NCBI Taxonomy" id="2995308"/>
    <lineage>
        <taxon>Bacteria</taxon>
        <taxon>Pseudomonadati</taxon>
        <taxon>Myxococcota</taxon>
        <taxon>Polyangia</taxon>
        <taxon>Polyangiales</taxon>
        <taxon>Polyangiaceae</taxon>
        <taxon>Sorangium</taxon>
    </lineage>
</organism>